<keyword evidence="1" id="KW-0408">Iron</keyword>
<dbReference type="PANTHER" id="PTHR42954:SF2">
    <property type="entry name" value="FE(2+) TRANSPORT PROTEIN A"/>
    <property type="match status" value="1"/>
</dbReference>
<dbReference type="KEGG" id="psl:Psta_2394"/>
<dbReference type="SMART" id="SM00899">
    <property type="entry name" value="FeoA"/>
    <property type="match status" value="1"/>
</dbReference>
<dbReference type="AlphaFoldDB" id="D2R4J8"/>
<name>D2R4J8_PIRSD</name>
<evidence type="ECO:0000259" key="2">
    <source>
        <dbReference type="SMART" id="SM00899"/>
    </source>
</evidence>
<dbReference type="InterPro" id="IPR008988">
    <property type="entry name" value="Transcriptional_repressor_C"/>
</dbReference>
<dbReference type="STRING" id="530564.Psta_2394"/>
<dbReference type="PANTHER" id="PTHR42954">
    <property type="entry name" value="FE(2+) TRANSPORT PROTEIN A"/>
    <property type="match status" value="1"/>
</dbReference>
<dbReference type="OrthoDB" id="9811076at2"/>
<dbReference type="Proteomes" id="UP000001887">
    <property type="component" value="Chromosome"/>
</dbReference>
<proteinExistence type="predicted"/>
<dbReference type="Gene3D" id="2.30.30.90">
    <property type="match status" value="1"/>
</dbReference>
<accession>D2R4J8</accession>
<organism evidence="3 4">
    <name type="scientific">Pirellula staleyi (strain ATCC 27377 / DSM 6068 / ICPB 4128)</name>
    <name type="common">Pirella staleyi</name>
    <dbReference type="NCBI Taxonomy" id="530564"/>
    <lineage>
        <taxon>Bacteria</taxon>
        <taxon>Pseudomonadati</taxon>
        <taxon>Planctomycetota</taxon>
        <taxon>Planctomycetia</taxon>
        <taxon>Pirellulales</taxon>
        <taxon>Pirellulaceae</taxon>
        <taxon>Pirellula</taxon>
    </lineage>
</organism>
<dbReference type="eggNOG" id="COG1918">
    <property type="taxonomic scope" value="Bacteria"/>
</dbReference>
<sequence length="79" mass="8359">MTSPGLTLAKLPIGSRAVVASISGTDDISMRLFEMGLLPGTEFTLLGCAPLGDPLEIELRGYRLSLRKSEAARVEVTPA</sequence>
<evidence type="ECO:0000256" key="1">
    <source>
        <dbReference type="ARBA" id="ARBA00023004"/>
    </source>
</evidence>
<evidence type="ECO:0000313" key="3">
    <source>
        <dbReference type="EMBL" id="ADB17064.1"/>
    </source>
</evidence>
<dbReference type="InterPro" id="IPR038157">
    <property type="entry name" value="FeoA_core_dom"/>
</dbReference>
<dbReference type="InterPro" id="IPR007167">
    <property type="entry name" value="Fe-transptr_FeoA-like"/>
</dbReference>
<dbReference type="GO" id="GO:0046914">
    <property type="term" value="F:transition metal ion binding"/>
    <property type="evidence" value="ECO:0007669"/>
    <property type="project" value="InterPro"/>
</dbReference>
<protein>
    <submittedName>
        <fullName evidence="3">FeoA family protein</fullName>
    </submittedName>
</protein>
<dbReference type="Pfam" id="PF04023">
    <property type="entry name" value="FeoA"/>
    <property type="match status" value="1"/>
</dbReference>
<keyword evidence="4" id="KW-1185">Reference proteome</keyword>
<evidence type="ECO:0000313" key="4">
    <source>
        <dbReference type="Proteomes" id="UP000001887"/>
    </source>
</evidence>
<dbReference type="InterPro" id="IPR052713">
    <property type="entry name" value="FeoA"/>
</dbReference>
<dbReference type="HOGENOM" id="CLU_150646_12_4_0"/>
<reference evidence="3 4" key="1">
    <citation type="journal article" date="2009" name="Stand. Genomic Sci.">
        <title>Complete genome sequence of Pirellula staleyi type strain (ATCC 27377).</title>
        <authorList>
            <person name="Clum A."/>
            <person name="Tindall B.J."/>
            <person name="Sikorski J."/>
            <person name="Ivanova N."/>
            <person name="Mavrommatis K."/>
            <person name="Lucas S."/>
            <person name="Glavina del Rio T."/>
            <person name="Nolan M."/>
            <person name="Chen F."/>
            <person name="Tice H."/>
            <person name="Pitluck S."/>
            <person name="Cheng J.F."/>
            <person name="Chertkov O."/>
            <person name="Brettin T."/>
            <person name="Han C."/>
            <person name="Detter J.C."/>
            <person name="Kuske C."/>
            <person name="Bruce D."/>
            <person name="Goodwin L."/>
            <person name="Ovchinikova G."/>
            <person name="Pati A."/>
            <person name="Mikhailova N."/>
            <person name="Chen A."/>
            <person name="Palaniappan K."/>
            <person name="Land M."/>
            <person name="Hauser L."/>
            <person name="Chang Y.J."/>
            <person name="Jeffries C.D."/>
            <person name="Chain P."/>
            <person name="Rohde M."/>
            <person name="Goker M."/>
            <person name="Bristow J."/>
            <person name="Eisen J.A."/>
            <person name="Markowitz V."/>
            <person name="Hugenholtz P."/>
            <person name="Kyrpides N.C."/>
            <person name="Klenk H.P."/>
            <person name="Lapidus A."/>
        </authorList>
    </citation>
    <scope>NUCLEOTIDE SEQUENCE [LARGE SCALE GENOMIC DNA]</scope>
    <source>
        <strain evidence="4">ATCC 27377 / DSM 6068 / ICPB 4128</strain>
    </source>
</reference>
<gene>
    <name evidence="3" type="ordered locus">Psta_2394</name>
</gene>
<dbReference type="EMBL" id="CP001848">
    <property type="protein sequence ID" value="ADB17064.1"/>
    <property type="molecule type" value="Genomic_DNA"/>
</dbReference>
<dbReference type="SUPFAM" id="SSF50037">
    <property type="entry name" value="C-terminal domain of transcriptional repressors"/>
    <property type="match status" value="1"/>
</dbReference>
<feature type="domain" description="Ferrous iron transporter FeoA-like" evidence="2">
    <location>
        <begin position="6"/>
        <end position="78"/>
    </location>
</feature>